<protein>
    <submittedName>
        <fullName evidence="2">Glycosyltransferase</fullName>
        <ecNumber evidence="2">2.4.-.-</ecNumber>
    </submittedName>
</protein>
<feature type="domain" description="Glycosyl transferase family 1" evidence="1">
    <location>
        <begin position="197"/>
        <end position="358"/>
    </location>
</feature>
<dbReference type="InterPro" id="IPR001296">
    <property type="entry name" value="Glyco_trans_1"/>
</dbReference>
<accession>A0ABW5MZF7</accession>
<dbReference type="EC" id="2.4.-.-" evidence="2"/>
<evidence type="ECO:0000313" key="3">
    <source>
        <dbReference type="Proteomes" id="UP001597526"/>
    </source>
</evidence>
<dbReference type="PANTHER" id="PTHR12526:SF630">
    <property type="entry name" value="GLYCOSYLTRANSFERASE"/>
    <property type="match status" value="1"/>
</dbReference>
<sequence>MDKSIKNVAIIYPYFAHYRLPVLQELMKSTDIRYTLISDSDSGNDIKKINPDLASKNIEDGGLLWKFVKNRWIYKEAILWQSGLFSLLSKEKFDSVIFLGNAYYLSTWLAIFYLKLTGKKVYQWTHGVITTKKDWKWKLRKVFYGLSDGILLYGHKAKAVMVKNGFPERKLHVIYNSTGRIDDLIKKNEITIETRNHTKQQLFKYPNLPIIIFVGRLTYVKRLNQILQAAHILVEEDFKVNVLFVGEGEARKDLESLAQELNLTNYCHFYGASFKKEELELLFNISSLCVSPGEVGLTAMSALGNGIPVLSHDDFNYQMPEYESIEPGINGMLFKRNSISDLALKTKQWIIENRDTPEELMRSNCNKIIREKYNAEYQAKLINTILLNNK</sequence>
<proteinExistence type="predicted"/>
<comment type="caution">
    <text evidence="2">The sequence shown here is derived from an EMBL/GenBank/DDBJ whole genome shotgun (WGS) entry which is preliminary data.</text>
</comment>
<dbReference type="Proteomes" id="UP001597526">
    <property type="component" value="Unassembled WGS sequence"/>
</dbReference>
<evidence type="ECO:0000313" key="2">
    <source>
        <dbReference type="EMBL" id="MFD2587064.1"/>
    </source>
</evidence>
<dbReference type="Pfam" id="PF00534">
    <property type="entry name" value="Glycos_transf_1"/>
    <property type="match status" value="1"/>
</dbReference>
<dbReference type="SUPFAM" id="SSF53756">
    <property type="entry name" value="UDP-Glycosyltransferase/glycogen phosphorylase"/>
    <property type="match status" value="1"/>
</dbReference>
<keyword evidence="2" id="KW-0808">Transferase</keyword>
<keyword evidence="3" id="KW-1185">Reference proteome</keyword>
<name>A0ABW5MZF7_9FLAO</name>
<reference evidence="3" key="1">
    <citation type="journal article" date="2019" name="Int. J. Syst. Evol. Microbiol.">
        <title>The Global Catalogue of Microorganisms (GCM) 10K type strain sequencing project: providing services to taxonomists for standard genome sequencing and annotation.</title>
        <authorList>
            <consortium name="The Broad Institute Genomics Platform"/>
            <consortium name="The Broad Institute Genome Sequencing Center for Infectious Disease"/>
            <person name="Wu L."/>
            <person name="Ma J."/>
        </authorList>
    </citation>
    <scope>NUCLEOTIDE SEQUENCE [LARGE SCALE GENOMIC DNA]</scope>
    <source>
        <strain evidence="3">KCTC 52368</strain>
    </source>
</reference>
<dbReference type="RefSeq" id="WP_377766624.1">
    <property type="nucleotide sequence ID" value="NZ_JBHULB010000011.1"/>
</dbReference>
<dbReference type="GO" id="GO:0016757">
    <property type="term" value="F:glycosyltransferase activity"/>
    <property type="evidence" value="ECO:0007669"/>
    <property type="project" value="UniProtKB-KW"/>
</dbReference>
<organism evidence="2 3">
    <name type="scientific">Croceitalea marina</name>
    <dbReference type="NCBI Taxonomy" id="1775166"/>
    <lineage>
        <taxon>Bacteria</taxon>
        <taxon>Pseudomonadati</taxon>
        <taxon>Bacteroidota</taxon>
        <taxon>Flavobacteriia</taxon>
        <taxon>Flavobacteriales</taxon>
        <taxon>Flavobacteriaceae</taxon>
        <taxon>Croceitalea</taxon>
    </lineage>
</organism>
<dbReference type="EMBL" id="JBHULB010000011">
    <property type="protein sequence ID" value="MFD2587064.1"/>
    <property type="molecule type" value="Genomic_DNA"/>
</dbReference>
<dbReference type="PANTHER" id="PTHR12526">
    <property type="entry name" value="GLYCOSYLTRANSFERASE"/>
    <property type="match status" value="1"/>
</dbReference>
<evidence type="ECO:0000259" key="1">
    <source>
        <dbReference type="Pfam" id="PF00534"/>
    </source>
</evidence>
<dbReference type="Gene3D" id="3.40.50.2000">
    <property type="entry name" value="Glycogen Phosphorylase B"/>
    <property type="match status" value="2"/>
</dbReference>
<gene>
    <name evidence="2" type="ORF">ACFSQJ_08990</name>
</gene>
<keyword evidence="2" id="KW-0328">Glycosyltransferase</keyword>